<dbReference type="Proteomes" id="UP001153387">
    <property type="component" value="Unassembled WGS sequence"/>
</dbReference>
<name>A0A9X4QKY3_9BACL</name>
<organism evidence="1 2">
    <name type="scientific">Cohnella ginsengisoli</name>
    <dbReference type="NCBI Taxonomy" id="425004"/>
    <lineage>
        <taxon>Bacteria</taxon>
        <taxon>Bacillati</taxon>
        <taxon>Bacillota</taxon>
        <taxon>Bacilli</taxon>
        <taxon>Bacillales</taxon>
        <taxon>Paenibacillaceae</taxon>
        <taxon>Cohnella</taxon>
    </lineage>
</organism>
<gene>
    <name evidence="1" type="ORF">OMP38_04135</name>
</gene>
<keyword evidence="2" id="KW-1185">Reference proteome</keyword>
<reference evidence="1 2" key="1">
    <citation type="submission" date="2022-10" db="EMBL/GenBank/DDBJ databases">
        <title>Comparative genomic analysis of Cohnella hashimotonis sp. nov., isolated from the International Space Station.</title>
        <authorList>
            <person name="Simpson A."/>
            <person name="Venkateswaran K."/>
        </authorList>
    </citation>
    <scope>NUCLEOTIDE SEQUENCE [LARGE SCALE GENOMIC DNA]</scope>
    <source>
        <strain evidence="1 2">DSM 18997</strain>
    </source>
</reference>
<comment type="caution">
    <text evidence="1">The sequence shown here is derived from an EMBL/GenBank/DDBJ whole genome shotgun (WGS) entry which is preliminary data.</text>
</comment>
<evidence type="ECO:0000313" key="1">
    <source>
        <dbReference type="EMBL" id="MDG0790129.1"/>
    </source>
</evidence>
<dbReference type="RefSeq" id="WP_277563996.1">
    <property type="nucleotide sequence ID" value="NZ_JAPDHZ010000002.1"/>
</dbReference>
<proteinExistence type="predicted"/>
<protein>
    <submittedName>
        <fullName evidence="1">Uncharacterized protein</fullName>
    </submittedName>
</protein>
<dbReference type="AlphaFoldDB" id="A0A9X4QKY3"/>
<accession>A0A9X4QKY3</accession>
<evidence type="ECO:0000313" key="2">
    <source>
        <dbReference type="Proteomes" id="UP001153387"/>
    </source>
</evidence>
<sequence>MVIQVSAYDAWLEGQFALDGRLGIPLPRFGVPWEEMNALKRAGVVERWELIRGRIPDAILAREAEIRRLLAELFEEVDFVRCCALNEEIAEAASVIHDLQIWYRTQQDLEEENIKRHG</sequence>
<dbReference type="EMBL" id="JAPDHZ010000002">
    <property type="protein sequence ID" value="MDG0790129.1"/>
    <property type="molecule type" value="Genomic_DNA"/>
</dbReference>